<sequence>MRGNDEIQPPSSPQTHANLPTNIIPVNSRQLPPQTSSSRTRGSIFGFIESGFVPDVTGLGAGCVKVKMDSRLRENDERGVRGNDEGGARMTREVCAGMTGV</sequence>
<gene>
    <name evidence="2" type="ORF">GCM10007418_15390</name>
</gene>
<accession>A0ABQ1PGV6</accession>
<proteinExistence type="predicted"/>
<evidence type="ECO:0000313" key="3">
    <source>
        <dbReference type="Proteomes" id="UP000638188"/>
    </source>
</evidence>
<protein>
    <submittedName>
        <fullName evidence="2">Uncharacterized protein</fullName>
    </submittedName>
</protein>
<keyword evidence="3" id="KW-1185">Reference proteome</keyword>
<evidence type="ECO:0000313" key="2">
    <source>
        <dbReference type="EMBL" id="GGC96893.1"/>
    </source>
</evidence>
<dbReference type="EMBL" id="BMFF01000003">
    <property type="protein sequence ID" value="GGC96893.1"/>
    <property type="molecule type" value="Genomic_DNA"/>
</dbReference>
<evidence type="ECO:0000256" key="1">
    <source>
        <dbReference type="SAM" id="MobiDB-lite"/>
    </source>
</evidence>
<dbReference type="Proteomes" id="UP000638188">
    <property type="component" value="Unassembled WGS sequence"/>
</dbReference>
<feature type="compositionally biased region" description="Polar residues" evidence="1">
    <location>
        <begin position="13"/>
        <end position="41"/>
    </location>
</feature>
<feature type="region of interest" description="Disordered" evidence="1">
    <location>
        <begin position="73"/>
        <end position="101"/>
    </location>
</feature>
<comment type="caution">
    <text evidence="2">The sequence shown here is derived from an EMBL/GenBank/DDBJ whole genome shotgun (WGS) entry which is preliminary data.</text>
</comment>
<organism evidence="2 3">
    <name type="scientific">Halopseudomonas salina</name>
    <dbReference type="NCBI Taxonomy" id="1323744"/>
    <lineage>
        <taxon>Bacteria</taxon>
        <taxon>Pseudomonadati</taxon>
        <taxon>Pseudomonadota</taxon>
        <taxon>Gammaproteobacteria</taxon>
        <taxon>Pseudomonadales</taxon>
        <taxon>Pseudomonadaceae</taxon>
        <taxon>Halopseudomonas</taxon>
    </lineage>
</organism>
<feature type="region of interest" description="Disordered" evidence="1">
    <location>
        <begin position="1"/>
        <end position="42"/>
    </location>
</feature>
<feature type="compositionally biased region" description="Basic and acidic residues" evidence="1">
    <location>
        <begin position="73"/>
        <end position="92"/>
    </location>
</feature>
<reference evidence="3" key="1">
    <citation type="journal article" date="2019" name="Int. J. Syst. Evol. Microbiol.">
        <title>The Global Catalogue of Microorganisms (GCM) 10K type strain sequencing project: providing services to taxonomists for standard genome sequencing and annotation.</title>
        <authorList>
            <consortium name="The Broad Institute Genomics Platform"/>
            <consortium name="The Broad Institute Genome Sequencing Center for Infectious Disease"/>
            <person name="Wu L."/>
            <person name="Ma J."/>
        </authorList>
    </citation>
    <scope>NUCLEOTIDE SEQUENCE [LARGE SCALE GENOMIC DNA]</scope>
    <source>
        <strain evidence="3">CGMCC 1.12482</strain>
    </source>
</reference>
<name>A0ABQ1PGV6_9GAMM</name>